<keyword evidence="3" id="KW-1185">Reference proteome</keyword>
<name>A0ABV6LH18_9SPHI</name>
<dbReference type="Proteomes" id="UP001589828">
    <property type="component" value="Unassembled WGS sequence"/>
</dbReference>
<gene>
    <name evidence="2" type="ORF">ACFFGT_31455</name>
</gene>
<proteinExistence type="predicted"/>
<dbReference type="EMBL" id="JBHLTS010000080">
    <property type="protein sequence ID" value="MFC0518772.1"/>
    <property type="molecule type" value="Genomic_DNA"/>
</dbReference>
<accession>A0ABV6LH18</accession>
<evidence type="ECO:0000313" key="2">
    <source>
        <dbReference type="EMBL" id="MFC0518772.1"/>
    </source>
</evidence>
<organism evidence="2 3">
    <name type="scientific">Mucilaginibacter angelicae</name>
    <dbReference type="NCBI Taxonomy" id="869718"/>
    <lineage>
        <taxon>Bacteria</taxon>
        <taxon>Pseudomonadati</taxon>
        <taxon>Bacteroidota</taxon>
        <taxon>Sphingobacteriia</taxon>
        <taxon>Sphingobacteriales</taxon>
        <taxon>Sphingobacteriaceae</taxon>
        <taxon>Mucilaginibacter</taxon>
    </lineage>
</organism>
<dbReference type="InterPro" id="IPR049248">
    <property type="entry name" value="DUF6881"/>
</dbReference>
<reference evidence="2 3" key="1">
    <citation type="submission" date="2024-09" db="EMBL/GenBank/DDBJ databases">
        <authorList>
            <person name="Sun Q."/>
            <person name="Mori K."/>
        </authorList>
    </citation>
    <scope>NUCLEOTIDE SEQUENCE [LARGE SCALE GENOMIC DNA]</scope>
    <source>
        <strain evidence="2 3">NCAIM B.02415</strain>
    </source>
</reference>
<comment type="caution">
    <text evidence="2">The sequence shown here is derived from an EMBL/GenBank/DDBJ whole genome shotgun (WGS) entry which is preliminary data.</text>
</comment>
<dbReference type="Pfam" id="PF21812">
    <property type="entry name" value="DUF6881"/>
    <property type="match status" value="1"/>
</dbReference>
<feature type="domain" description="DUF6881" evidence="1">
    <location>
        <begin position="32"/>
        <end position="95"/>
    </location>
</feature>
<protein>
    <submittedName>
        <fullName evidence="2">DUF6881 domain-containing protein</fullName>
    </submittedName>
</protein>
<evidence type="ECO:0000313" key="3">
    <source>
        <dbReference type="Proteomes" id="UP001589828"/>
    </source>
</evidence>
<evidence type="ECO:0000259" key="1">
    <source>
        <dbReference type="Pfam" id="PF21812"/>
    </source>
</evidence>
<sequence length="96" mass="11736">MIFRIDNKAMKYYKRNWDELRGDEFDFWGTSTWYFECDEDDYVLRQMEIYANGNVLKYDESYQEDKYGGLAEGPLDSEEFAEFEITKDEFERVWAE</sequence>
<dbReference type="RefSeq" id="WP_377026481.1">
    <property type="nucleotide sequence ID" value="NZ_JBHLTS010000080.1"/>
</dbReference>